<dbReference type="GO" id="GO:0005669">
    <property type="term" value="C:transcription factor TFIID complex"/>
    <property type="evidence" value="ECO:0007669"/>
    <property type="project" value="InterPro"/>
</dbReference>
<evidence type="ECO:0000259" key="8">
    <source>
        <dbReference type="Pfam" id="PF05236"/>
    </source>
</evidence>
<dbReference type="GO" id="GO:0003677">
    <property type="term" value="F:DNA binding"/>
    <property type="evidence" value="ECO:0007669"/>
    <property type="project" value="TreeGrafter"/>
</dbReference>
<dbReference type="GO" id="GO:0016251">
    <property type="term" value="F:RNA polymerase II general transcription initiation factor activity"/>
    <property type="evidence" value="ECO:0007669"/>
    <property type="project" value="TreeGrafter"/>
</dbReference>
<comment type="subcellular location">
    <subcellularLocation>
        <location evidence="1">Nucleus</location>
    </subcellularLocation>
</comment>
<proteinExistence type="inferred from homology"/>
<evidence type="ECO:0000256" key="6">
    <source>
        <dbReference type="SAM" id="Coils"/>
    </source>
</evidence>
<keyword evidence="6" id="KW-0175">Coiled coil</keyword>
<reference evidence="9" key="1">
    <citation type="submission" date="2025-08" db="UniProtKB">
        <authorList>
            <consortium name="Ensembl"/>
        </authorList>
    </citation>
    <scope>IDENTIFICATION</scope>
</reference>
<dbReference type="AlphaFoldDB" id="A0A8C7XRE3"/>
<dbReference type="Proteomes" id="UP000694383">
    <property type="component" value="Unplaced"/>
</dbReference>
<dbReference type="CDD" id="cd08045">
    <property type="entry name" value="HFD_TAF4"/>
    <property type="match status" value="1"/>
</dbReference>
<dbReference type="PANTHER" id="PTHR15138">
    <property type="entry name" value="TRANSCRIPTION INITIATION FACTOR TFIID SUBUNIT 4"/>
    <property type="match status" value="1"/>
</dbReference>
<accession>A0A8C7XRE3</accession>
<comment type="similarity">
    <text evidence="2">Belongs to the TAF4 family.</text>
</comment>
<evidence type="ECO:0000256" key="4">
    <source>
        <dbReference type="ARBA" id="ARBA00023163"/>
    </source>
</evidence>
<sequence>SMAGVNLNEENARILATSSEIVGTKIRSCKDEFFLPADVLHRRILDTARKLGVTEVPADVVNVVSHATQFRLRSLLEKVSVVAQHRADAVKDEDLYEQTSDVRAQLRFFEQLERIEKQRKDEQEREMLLKAAKSRARQEDPEQARLKQKAKEMQQQELAQMRQRDANLTALAAIGPRKKRKLDSVGGANTSSEVRDRAVPAAVPPSPRQQLRQRITRVNLRDFILCLEQDRSTARSMALYKALLK</sequence>
<organism evidence="9 10">
    <name type="scientific">Oryzias sinensis</name>
    <name type="common">Chinese medaka</name>
    <dbReference type="NCBI Taxonomy" id="183150"/>
    <lineage>
        <taxon>Eukaryota</taxon>
        <taxon>Metazoa</taxon>
        <taxon>Chordata</taxon>
        <taxon>Craniata</taxon>
        <taxon>Vertebrata</taxon>
        <taxon>Euteleostomi</taxon>
        <taxon>Actinopterygii</taxon>
        <taxon>Neopterygii</taxon>
        <taxon>Teleostei</taxon>
        <taxon>Neoteleostei</taxon>
        <taxon>Acanthomorphata</taxon>
        <taxon>Ovalentaria</taxon>
        <taxon>Atherinomorphae</taxon>
        <taxon>Beloniformes</taxon>
        <taxon>Adrianichthyidae</taxon>
        <taxon>Oryziinae</taxon>
        <taxon>Oryzias</taxon>
    </lineage>
</organism>
<evidence type="ECO:0000313" key="9">
    <source>
        <dbReference type="Ensembl" id="ENSOSIP00000017433.1"/>
    </source>
</evidence>
<feature type="region of interest" description="Disordered" evidence="7">
    <location>
        <begin position="179"/>
        <end position="210"/>
    </location>
</feature>
<dbReference type="GO" id="GO:0046982">
    <property type="term" value="F:protein heterodimerization activity"/>
    <property type="evidence" value="ECO:0007669"/>
    <property type="project" value="InterPro"/>
</dbReference>
<keyword evidence="3" id="KW-0805">Transcription regulation</keyword>
<evidence type="ECO:0000256" key="2">
    <source>
        <dbReference type="ARBA" id="ARBA00006178"/>
    </source>
</evidence>
<feature type="coiled-coil region" evidence="6">
    <location>
        <begin position="112"/>
        <end position="164"/>
    </location>
</feature>
<evidence type="ECO:0000256" key="1">
    <source>
        <dbReference type="ARBA" id="ARBA00004123"/>
    </source>
</evidence>
<keyword evidence="5" id="KW-0539">Nucleus</keyword>
<feature type="domain" description="Transcription initiation factor TFIID component TAF4 C-terminal" evidence="8">
    <location>
        <begin position="1"/>
        <end position="242"/>
    </location>
</feature>
<keyword evidence="4" id="KW-0804">Transcription</keyword>
<reference evidence="9" key="2">
    <citation type="submission" date="2025-09" db="UniProtKB">
        <authorList>
            <consortium name="Ensembl"/>
        </authorList>
    </citation>
    <scope>IDENTIFICATION</scope>
</reference>
<evidence type="ECO:0000256" key="3">
    <source>
        <dbReference type="ARBA" id="ARBA00023015"/>
    </source>
</evidence>
<dbReference type="Ensembl" id="ENSOSIT00000018418.1">
    <property type="protein sequence ID" value="ENSOSIP00000017433.1"/>
    <property type="gene ID" value="ENSOSIG00000009538.1"/>
</dbReference>
<protein>
    <recommendedName>
        <fullName evidence="8">Transcription initiation factor TFIID component TAF4 C-terminal domain-containing protein</fullName>
    </recommendedName>
</protein>
<evidence type="ECO:0000256" key="5">
    <source>
        <dbReference type="ARBA" id="ARBA00023242"/>
    </source>
</evidence>
<dbReference type="InterPro" id="IPR007900">
    <property type="entry name" value="TAF4_C"/>
</dbReference>
<name>A0A8C7XRE3_9TELE</name>
<dbReference type="PANTHER" id="PTHR15138:SF22">
    <property type="entry name" value="TAFH DOMAIN-CONTAINING PROTEIN"/>
    <property type="match status" value="1"/>
</dbReference>
<dbReference type="InterPro" id="IPR045144">
    <property type="entry name" value="TAF4"/>
</dbReference>
<dbReference type="FunFam" id="1.10.20.10:FF:000015">
    <property type="entry name" value="Transcription initiation factor TFIID subunit 4B"/>
    <property type="match status" value="1"/>
</dbReference>
<dbReference type="GO" id="GO:0006367">
    <property type="term" value="P:transcription initiation at RNA polymerase II promoter"/>
    <property type="evidence" value="ECO:0007669"/>
    <property type="project" value="TreeGrafter"/>
</dbReference>
<evidence type="ECO:0000256" key="7">
    <source>
        <dbReference type="SAM" id="MobiDB-lite"/>
    </source>
</evidence>
<dbReference type="Gene3D" id="1.10.20.10">
    <property type="entry name" value="Histone, subunit A"/>
    <property type="match status" value="1"/>
</dbReference>
<evidence type="ECO:0000313" key="10">
    <source>
        <dbReference type="Proteomes" id="UP000694383"/>
    </source>
</evidence>
<dbReference type="InterPro" id="IPR009072">
    <property type="entry name" value="Histone-fold"/>
</dbReference>
<dbReference type="SUPFAM" id="SSF47113">
    <property type="entry name" value="Histone-fold"/>
    <property type="match status" value="1"/>
</dbReference>
<dbReference type="Pfam" id="PF05236">
    <property type="entry name" value="TAF4"/>
    <property type="match status" value="1"/>
</dbReference>
<keyword evidence="10" id="KW-1185">Reference proteome</keyword>
<dbReference type="GeneTree" id="ENSGT00390000011620"/>